<dbReference type="InterPro" id="IPR036392">
    <property type="entry name" value="PLAT/LH2_dom_sf"/>
</dbReference>
<sequence length="226" mass="24275">MGLEPSISPGPAPLKFPLILIHSGNEKATMASSRIHSSSLIALLFVCSLITISNSTTPSSLHKVVRGSNDDYSCVYTIYVRTGSIWKAGTDSVISVAFAGADGNGVLIEDLESWGGLMGPGYDYFERGNLDIFSGRGPCISSWPPCWMNLTSDGSGKGHGWYCNYVEVTTTGPHMRCSQQLFTVEQWLALDTSPYRLYATNNLCPDSDGDDTAIASGKGIHVTHAQ</sequence>
<protein>
    <recommendedName>
        <fullName evidence="2">PLAT domain-containing protein</fullName>
    </recommendedName>
</protein>
<evidence type="ECO:0000313" key="4">
    <source>
        <dbReference type="Proteomes" id="UP000734854"/>
    </source>
</evidence>
<name>A0A8J5CAF5_ZINOF</name>
<evidence type="ECO:0000313" key="3">
    <source>
        <dbReference type="EMBL" id="KAG6470917.1"/>
    </source>
</evidence>
<dbReference type="AlphaFoldDB" id="A0A8J5CAF5"/>
<dbReference type="SUPFAM" id="SSF49723">
    <property type="entry name" value="Lipase/lipooxygenase domain (PLAT/LH2 domain)"/>
    <property type="match status" value="1"/>
</dbReference>
<dbReference type="CDD" id="cd01754">
    <property type="entry name" value="PLAT_plant_stress"/>
    <property type="match status" value="1"/>
</dbReference>
<dbReference type="Gene3D" id="2.60.60.20">
    <property type="entry name" value="PLAT/LH2 domain"/>
    <property type="match status" value="1"/>
</dbReference>
<organism evidence="3 4">
    <name type="scientific">Zingiber officinale</name>
    <name type="common">Ginger</name>
    <name type="synonym">Amomum zingiber</name>
    <dbReference type="NCBI Taxonomy" id="94328"/>
    <lineage>
        <taxon>Eukaryota</taxon>
        <taxon>Viridiplantae</taxon>
        <taxon>Streptophyta</taxon>
        <taxon>Embryophyta</taxon>
        <taxon>Tracheophyta</taxon>
        <taxon>Spermatophyta</taxon>
        <taxon>Magnoliopsida</taxon>
        <taxon>Liliopsida</taxon>
        <taxon>Zingiberales</taxon>
        <taxon>Zingiberaceae</taxon>
        <taxon>Zingiber</taxon>
    </lineage>
</organism>
<keyword evidence="4" id="KW-1185">Reference proteome</keyword>
<comment type="caution">
    <text evidence="1">Lacks conserved residue(s) required for the propagation of feature annotation.</text>
</comment>
<dbReference type="PROSITE" id="PS50095">
    <property type="entry name" value="PLAT"/>
    <property type="match status" value="1"/>
</dbReference>
<evidence type="ECO:0000259" key="2">
    <source>
        <dbReference type="PROSITE" id="PS50095"/>
    </source>
</evidence>
<dbReference type="PANTHER" id="PTHR31718">
    <property type="entry name" value="PLAT DOMAIN-CONTAINING PROTEIN"/>
    <property type="match status" value="1"/>
</dbReference>
<gene>
    <name evidence="3" type="ORF">ZIOFF_072004</name>
</gene>
<feature type="domain" description="PLAT" evidence="2">
    <location>
        <begin position="74"/>
        <end position="202"/>
    </location>
</feature>
<accession>A0A8J5CAF5</accession>
<evidence type="ECO:0000256" key="1">
    <source>
        <dbReference type="PROSITE-ProRule" id="PRU00152"/>
    </source>
</evidence>
<dbReference type="EMBL" id="JACMSC010000021">
    <property type="protein sequence ID" value="KAG6470917.1"/>
    <property type="molecule type" value="Genomic_DNA"/>
</dbReference>
<dbReference type="Proteomes" id="UP000734854">
    <property type="component" value="Unassembled WGS sequence"/>
</dbReference>
<proteinExistence type="predicted"/>
<reference evidence="3 4" key="1">
    <citation type="submission" date="2020-08" db="EMBL/GenBank/DDBJ databases">
        <title>Plant Genome Project.</title>
        <authorList>
            <person name="Zhang R.-G."/>
        </authorList>
    </citation>
    <scope>NUCLEOTIDE SEQUENCE [LARGE SCALE GENOMIC DNA]</scope>
    <source>
        <tissue evidence="3">Rhizome</tissue>
    </source>
</reference>
<dbReference type="PANTHER" id="PTHR31718:SF0">
    <property type="entry name" value="PLAT DOMAIN-CONTAINING PROTEIN 2"/>
    <property type="match status" value="1"/>
</dbReference>
<comment type="caution">
    <text evidence="3">The sequence shown here is derived from an EMBL/GenBank/DDBJ whole genome shotgun (WGS) entry which is preliminary data.</text>
</comment>
<dbReference type="InterPro" id="IPR001024">
    <property type="entry name" value="PLAT/LH2_dom"/>
</dbReference>
<dbReference type="Pfam" id="PF01477">
    <property type="entry name" value="PLAT"/>
    <property type="match status" value="1"/>
</dbReference>